<dbReference type="RefSeq" id="WP_289455237.1">
    <property type="nucleotide sequence ID" value="NZ_JAUCGQ010000001.1"/>
</dbReference>
<evidence type="ECO:0000256" key="1">
    <source>
        <dbReference type="SAM" id="MobiDB-lite"/>
    </source>
</evidence>
<reference evidence="3 4" key="1">
    <citation type="submission" date="2023-06" db="EMBL/GenBank/DDBJ databases">
        <title>Cellulomonas sp. MW4 Whole genome sequence.</title>
        <authorList>
            <person name="Park S."/>
        </authorList>
    </citation>
    <scope>NUCLEOTIDE SEQUENCE [LARGE SCALE GENOMIC DNA]</scope>
    <source>
        <strain evidence="3 4">MW4</strain>
    </source>
</reference>
<keyword evidence="2" id="KW-0472">Membrane</keyword>
<protein>
    <recommendedName>
        <fullName evidence="5">Ribosomally synthesized peptide with SipW-like signal peptide</fullName>
    </recommendedName>
</protein>
<sequence length="194" mass="19911">MTSTKPTVPGDLGAQEQERKRKKRGAVVKFTLAGVALLGVGAAATSAQWSDDAWFSASASAATLQLQGSLDSTPLSWDPADTKSAALAIPAATFSDLAPNESRTYTVHVKNAGSTSITVTAPVWSADSTNNAVFSGSKPATVSFDQATSFTLAKNATKDVIVTVKAGNWTNADTTSYQGATGAGWVTFSTTLGS</sequence>
<organism evidence="3 4">
    <name type="scientific">Cellulomonas alba</name>
    <dbReference type="NCBI Taxonomy" id="3053467"/>
    <lineage>
        <taxon>Bacteria</taxon>
        <taxon>Bacillati</taxon>
        <taxon>Actinomycetota</taxon>
        <taxon>Actinomycetes</taxon>
        <taxon>Micrococcales</taxon>
        <taxon>Cellulomonadaceae</taxon>
        <taxon>Cellulomonas</taxon>
    </lineage>
</organism>
<feature type="transmembrane region" description="Helical" evidence="2">
    <location>
        <begin position="27"/>
        <end position="49"/>
    </location>
</feature>
<evidence type="ECO:0000256" key="2">
    <source>
        <dbReference type="SAM" id="Phobius"/>
    </source>
</evidence>
<keyword evidence="2" id="KW-0812">Transmembrane</keyword>
<proteinExistence type="predicted"/>
<feature type="region of interest" description="Disordered" evidence="1">
    <location>
        <begin position="1"/>
        <end position="20"/>
    </location>
</feature>
<accession>A0ABT7SIM3</accession>
<evidence type="ECO:0008006" key="5">
    <source>
        <dbReference type="Google" id="ProtNLM"/>
    </source>
</evidence>
<evidence type="ECO:0000313" key="3">
    <source>
        <dbReference type="EMBL" id="MDM7855419.1"/>
    </source>
</evidence>
<comment type="caution">
    <text evidence="3">The sequence shown here is derived from an EMBL/GenBank/DDBJ whole genome shotgun (WGS) entry which is preliminary data.</text>
</comment>
<dbReference type="Proteomes" id="UP001529338">
    <property type="component" value="Unassembled WGS sequence"/>
</dbReference>
<gene>
    <name evidence="3" type="ORF">QRT04_10805</name>
</gene>
<keyword evidence="4" id="KW-1185">Reference proteome</keyword>
<name>A0ABT7SIM3_9CELL</name>
<keyword evidence="2" id="KW-1133">Transmembrane helix</keyword>
<evidence type="ECO:0000313" key="4">
    <source>
        <dbReference type="Proteomes" id="UP001529338"/>
    </source>
</evidence>
<dbReference type="EMBL" id="JAUCGQ010000001">
    <property type="protein sequence ID" value="MDM7855419.1"/>
    <property type="molecule type" value="Genomic_DNA"/>
</dbReference>